<organism evidence="1 2">
    <name type="scientific">Lasiosphaeris hirsuta</name>
    <dbReference type="NCBI Taxonomy" id="260670"/>
    <lineage>
        <taxon>Eukaryota</taxon>
        <taxon>Fungi</taxon>
        <taxon>Dikarya</taxon>
        <taxon>Ascomycota</taxon>
        <taxon>Pezizomycotina</taxon>
        <taxon>Sordariomycetes</taxon>
        <taxon>Sordariomycetidae</taxon>
        <taxon>Sordariales</taxon>
        <taxon>Lasiosphaeriaceae</taxon>
        <taxon>Lasiosphaeris</taxon>
    </lineage>
</organism>
<reference evidence="1" key="1">
    <citation type="submission" date="2023-06" db="EMBL/GenBank/DDBJ databases">
        <title>Genome-scale phylogeny and comparative genomics of the fungal order Sordariales.</title>
        <authorList>
            <consortium name="Lawrence Berkeley National Laboratory"/>
            <person name="Hensen N."/>
            <person name="Bonometti L."/>
            <person name="Westerberg I."/>
            <person name="Brannstrom I.O."/>
            <person name="Guillou S."/>
            <person name="Cros-Aarteil S."/>
            <person name="Calhoun S."/>
            <person name="Haridas S."/>
            <person name="Kuo A."/>
            <person name="Mondo S."/>
            <person name="Pangilinan J."/>
            <person name="Riley R."/>
            <person name="Labutti K."/>
            <person name="Andreopoulos B."/>
            <person name="Lipzen A."/>
            <person name="Chen C."/>
            <person name="Yanf M."/>
            <person name="Daum C."/>
            <person name="Ng V."/>
            <person name="Clum A."/>
            <person name="Steindorff A."/>
            <person name="Ohm R."/>
            <person name="Martin F."/>
            <person name="Silar P."/>
            <person name="Natvig D."/>
            <person name="Lalanne C."/>
            <person name="Gautier V."/>
            <person name="Ament-Velasquez S.L."/>
            <person name="Kruys A."/>
            <person name="Hutchinson M.I."/>
            <person name="Powell A.J."/>
            <person name="Barry K."/>
            <person name="Miller A.N."/>
            <person name="Grigoriev I.V."/>
            <person name="Debuchy R."/>
            <person name="Gladieux P."/>
            <person name="Thoren M.H."/>
            <person name="Johannesson H."/>
        </authorList>
    </citation>
    <scope>NUCLEOTIDE SEQUENCE</scope>
    <source>
        <strain evidence="1">SMH4607-1</strain>
    </source>
</reference>
<proteinExistence type="predicted"/>
<comment type="caution">
    <text evidence="1">The sequence shown here is derived from an EMBL/GenBank/DDBJ whole genome shotgun (WGS) entry which is preliminary data.</text>
</comment>
<dbReference type="Proteomes" id="UP001172102">
    <property type="component" value="Unassembled WGS sequence"/>
</dbReference>
<dbReference type="AlphaFoldDB" id="A0AA39ZVP2"/>
<sequence length="120" mass="13694">MNPKVPCFSVVEKRWWKSQTAISTVETRSLISVTDMIDVDQLRLAVWQETAYDRHTIPPERKDMVLSFAQRHTEIRSLGADIVQGKGQGLVFLSGPRGIGKSLTVEFGKTQYCWMKSKHK</sequence>
<dbReference type="EMBL" id="JAUKUA010000007">
    <property type="protein sequence ID" value="KAK0704364.1"/>
    <property type="molecule type" value="Genomic_DNA"/>
</dbReference>
<gene>
    <name evidence="1" type="ORF">B0H67DRAFT_348587</name>
</gene>
<evidence type="ECO:0000313" key="1">
    <source>
        <dbReference type="EMBL" id="KAK0704364.1"/>
    </source>
</evidence>
<protein>
    <submittedName>
        <fullName evidence="1">Uncharacterized protein</fullName>
    </submittedName>
</protein>
<dbReference type="PANTHER" id="PTHR46411">
    <property type="entry name" value="FAMILY ATPASE, PUTATIVE-RELATED"/>
    <property type="match status" value="1"/>
</dbReference>
<name>A0AA39ZVP2_9PEZI</name>
<keyword evidence="2" id="KW-1185">Reference proteome</keyword>
<dbReference type="PANTHER" id="PTHR46411:SF3">
    <property type="entry name" value="AAA+ ATPASE DOMAIN-CONTAINING PROTEIN"/>
    <property type="match status" value="1"/>
</dbReference>
<accession>A0AA39ZVP2</accession>
<evidence type="ECO:0000313" key="2">
    <source>
        <dbReference type="Proteomes" id="UP001172102"/>
    </source>
</evidence>